<dbReference type="RefSeq" id="XP_027362181.1">
    <property type="nucleotide sequence ID" value="XM_027506380.1"/>
</dbReference>
<dbReference type="KEGG" id="aprc:113869876"/>
<evidence type="ECO:0000313" key="2">
    <source>
        <dbReference type="RefSeq" id="XP_027362181.1"/>
    </source>
</evidence>
<organism evidence="1 2">
    <name type="scientific">Abrus precatorius</name>
    <name type="common">Indian licorice</name>
    <name type="synonym">Glycine abrus</name>
    <dbReference type="NCBI Taxonomy" id="3816"/>
    <lineage>
        <taxon>Eukaryota</taxon>
        <taxon>Viridiplantae</taxon>
        <taxon>Streptophyta</taxon>
        <taxon>Embryophyta</taxon>
        <taxon>Tracheophyta</taxon>
        <taxon>Spermatophyta</taxon>
        <taxon>Magnoliopsida</taxon>
        <taxon>eudicotyledons</taxon>
        <taxon>Gunneridae</taxon>
        <taxon>Pentapetalae</taxon>
        <taxon>rosids</taxon>
        <taxon>fabids</taxon>
        <taxon>Fabales</taxon>
        <taxon>Fabaceae</taxon>
        <taxon>Papilionoideae</taxon>
        <taxon>50 kb inversion clade</taxon>
        <taxon>NPAAA clade</taxon>
        <taxon>indigoferoid/millettioid clade</taxon>
        <taxon>Abreae</taxon>
        <taxon>Abrus</taxon>
    </lineage>
</organism>
<proteinExistence type="predicted"/>
<reference evidence="1" key="1">
    <citation type="journal article" date="2019" name="Toxins">
        <title>Detection of Abrin-Like and Prepropulchellin-Like Toxin Genes and Transcripts Using Whole Genome Sequencing and Full-Length Transcript Sequencing of Abrus precatorius.</title>
        <authorList>
            <person name="Hovde B.T."/>
            <person name="Daligault H.E."/>
            <person name="Hanschen E.R."/>
            <person name="Kunde Y.A."/>
            <person name="Johnson M.B."/>
            <person name="Starkenburg S.R."/>
            <person name="Johnson S.L."/>
        </authorList>
    </citation>
    <scope>NUCLEOTIDE SEQUENCE [LARGE SCALE GENOMIC DNA]</scope>
</reference>
<dbReference type="InterPro" id="IPR029063">
    <property type="entry name" value="SAM-dependent_MTases_sf"/>
</dbReference>
<dbReference type="SUPFAM" id="SSF53335">
    <property type="entry name" value="S-adenosyl-L-methionine-dependent methyltransferases"/>
    <property type="match status" value="1"/>
</dbReference>
<dbReference type="PANTHER" id="PTHR14614">
    <property type="entry name" value="HEPATOCELLULAR CARCINOMA-ASSOCIATED ANTIGEN"/>
    <property type="match status" value="1"/>
</dbReference>
<dbReference type="CDD" id="cd02440">
    <property type="entry name" value="AdoMet_MTases"/>
    <property type="match status" value="1"/>
</dbReference>
<evidence type="ECO:0000313" key="1">
    <source>
        <dbReference type="Proteomes" id="UP000694853"/>
    </source>
</evidence>
<dbReference type="OrthoDB" id="413520at2759"/>
<reference evidence="2" key="2">
    <citation type="submission" date="2025-08" db="UniProtKB">
        <authorList>
            <consortium name="RefSeq"/>
        </authorList>
    </citation>
    <scope>IDENTIFICATION</scope>
    <source>
        <tissue evidence="2">Young leaves</tissue>
    </source>
</reference>
<gene>
    <name evidence="2" type="primary">LOC113869876</name>
</gene>
<dbReference type="AlphaFoldDB" id="A0A8B8M0K5"/>
<dbReference type="PANTHER" id="PTHR14614:SF123">
    <property type="entry name" value="OS04G0645500 PROTEIN"/>
    <property type="match status" value="1"/>
</dbReference>
<keyword evidence="1" id="KW-1185">Reference proteome</keyword>
<sequence>MGVRREMSVGRKSIVIEEMEEVCDAETGRVLTGSWVWESAIILSEWMTAQREMDLRGKKVLELGAGAGLPGLTAAMLGANHVLLTDVEPLIKALVRNVEANGLGNVVKVRKLVWGRDESPGEFDLVLMSDVLFDPEQMGALAQTLKSVCGDHTRVWAATEVRPWTGDCLAVLADQGFGIVELPALGLSASDLKLIGSFAVFSLVPINGAGHVSPTL</sequence>
<dbReference type="Proteomes" id="UP000694853">
    <property type="component" value="Unplaced"/>
</dbReference>
<dbReference type="Pfam" id="PF10294">
    <property type="entry name" value="Methyltransf_16"/>
    <property type="match status" value="1"/>
</dbReference>
<accession>A0A8B8M0K5</accession>
<dbReference type="InterPro" id="IPR019410">
    <property type="entry name" value="Methyltransf_16"/>
</dbReference>
<protein>
    <submittedName>
        <fullName evidence="2">Protein N-lysine methyltransferase METTL21A-like</fullName>
    </submittedName>
</protein>
<dbReference type="Gene3D" id="3.40.50.150">
    <property type="entry name" value="Vaccinia Virus protein VP39"/>
    <property type="match status" value="1"/>
</dbReference>
<dbReference type="GeneID" id="113869876"/>
<name>A0A8B8M0K5_ABRPR</name>